<protein>
    <submittedName>
        <fullName evidence="1">Type II toxin-antitoxin system MqsR family toxin</fullName>
    </submittedName>
</protein>
<dbReference type="RefSeq" id="WP_260264544.1">
    <property type="nucleotide sequence ID" value="NZ_JAQIEY010000004.1"/>
</dbReference>
<gene>
    <name evidence="1" type="ORF">PF586_02175</name>
</gene>
<sequence length="97" mass="11625">MEVAEALTKLKFMISHDRFKLVTRRGTMKVPVSRMLAKTIIEQLSSEDFVKHERNRNNYTQFIWVFKTEYDQTYYIKFVFAENGHLVVFISFHLDSN</sequence>
<evidence type="ECO:0000313" key="1">
    <source>
        <dbReference type="EMBL" id="MDA3767300.1"/>
    </source>
</evidence>
<dbReference type="Pfam" id="PF15723">
    <property type="entry name" value="MqsR_toxin"/>
    <property type="match status" value="1"/>
</dbReference>
<dbReference type="AlphaFoldDB" id="A0AAW5YWQ5"/>
<dbReference type="InterPro" id="IPR038493">
    <property type="entry name" value="MqsR_sf"/>
</dbReference>
<dbReference type="Gene3D" id="3.30.2310.40">
    <property type="match status" value="1"/>
</dbReference>
<dbReference type="Proteomes" id="UP001210502">
    <property type="component" value="Unassembled WGS sequence"/>
</dbReference>
<accession>A0AAW5YWQ5</accession>
<proteinExistence type="predicted"/>
<comment type="caution">
    <text evidence="1">The sequence shown here is derived from an EMBL/GenBank/DDBJ whole genome shotgun (WGS) entry which is preliminary data.</text>
</comment>
<reference evidence="1" key="1">
    <citation type="submission" date="2023-01" db="EMBL/GenBank/DDBJ databases">
        <title>Sequencing of the bacterial strains from artisanal fermented milk Matsoni.</title>
        <authorList>
            <person name="Rozman V."/>
            <person name="Accetto T."/>
            <person name="Bogovic Matijasic B."/>
        </authorList>
    </citation>
    <scope>NUCLEOTIDE SEQUENCE</scope>
    <source>
        <strain evidence="1">Lbl333</strain>
    </source>
</reference>
<dbReference type="EMBL" id="JAQIEY010000004">
    <property type="protein sequence ID" value="MDA3767300.1"/>
    <property type="molecule type" value="Genomic_DNA"/>
</dbReference>
<evidence type="ECO:0000313" key="2">
    <source>
        <dbReference type="Proteomes" id="UP001210502"/>
    </source>
</evidence>
<dbReference type="GO" id="GO:0044010">
    <property type="term" value="P:single-species biofilm formation"/>
    <property type="evidence" value="ECO:0007669"/>
    <property type="project" value="InterPro"/>
</dbReference>
<dbReference type="GO" id="GO:0009372">
    <property type="term" value="P:quorum sensing"/>
    <property type="evidence" value="ECO:0007669"/>
    <property type="project" value="InterPro"/>
</dbReference>
<organism evidence="1 2">
    <name type="scientific">Lactobacillus delbrueckii</name>
    <dbReference type="NCBI Taxonomy" id="1584"/>
    <lineage>
        <taxon>Bacteria</taxon>
        <taxon>Bacillati</taxon>
        <taxon>Bacillota</taxon>
        <taxon>Bacilli</taxon>
        <taxon>Lactobacillales</taxon>
        <taxon>Lactobacillaceae</taxon>
        <taxon>Lactobacillus</taxon>
    </lineage>
</organism>
<dbReference type="InterPro" id="IPR031451">
    <property type="entry name" value="MqsR_toxin"/>
</dbReference>
<name>A0AAW5YWQ5_9LACO</name>
<dbReference type="GO" id="GO:0017148">
    <property type="term" value="P:negative regulation of translation"/>
    <property type="evidence" value="ECO:0007669"/>
    <property type="project" value="InterPro"/>
</dbReference>